<dbReference type="AlphaFoldDB" id="A0AA36FZU3"/>
<evidence type="ECO:0000313" key="4">
    <source>
        <dbReference type="Proteomes" id="UP001177023"/>
    </source>
</evidence>
<evidence type="ECO:0000259" key="1">
    <source>
        <dbReference type="Pfam" id="PF04326"/>
    </source>
</evidence>
<dbReference type="InterPro" id="IPR038461">
    <property type="entry name" value="Schlafen_AlbA_2_dom_sf"/>
</dbReference>
<evidence type="ECO:0000313" key="3">
    <source>
        <dbReference type="EMBL" id="CAJ0571744.1"/>
    </source>
</evidence>
<name>A0AA36FZU3_9BILA</name>
<dbReference type="EMBL" id="CATQJA010002581">
    <property type="protein sequence ID" value="CAJ0571744.1"/>
    <property type="molecule type" value="Genomic_DNA"/>
</dbReference>
<dbReference type="EMBL" id="CATQJA010001658">
    <property type="protein sequence ID" value="CAJ0568091.1"/>
    <property type="molecule type" value="Genomic_DNA"/>
</dbReference>
<dbReference type="PANTHER" id="PTHR12155:SF41">
    <property type="entry name" value="SCHLAFEN ALBA-2 DOMAIN-CONTAINING PROTEIN"/>
    <property type="match status" value="1"/>
</dbReference>
<organism evidence="2 4">
    <name type="scientific">Mesorhabditis spiculigera</name>
    <dbReference type="NCBI Taxonomy" id="96644"/>
    <lineage>
        <taxon>Eukaryota</taxon>
        <taxon>Metazoa</taxon>
        <taxon>Ecdysozoa</taxon>
        <taxon>Nematoda</taxon>
        <taxon>Chromadorea</taxon>
        <taxon>Rhabditida</taxon>
        <taxon>Rhabditina</taxon>
        <taxon>Rhabditomorpha</taxon>
        <taxon>Rhabditoidea</taxon>
        <taxon>Rhabditidae</taxon>
        <taxon>Mesorhabditinae</taxon>
        <taxon>Mesorhabditis</taxon>
    </lineage>
</organism>
<dbReference type="Gene3D" id="3.30.950.30">
    <property type="entry name" value="Schlafen, AAA domain"/>
    <property type="match status" value="1"/>
</dbReference>
<dbReference type="PANTHER" id="PTHR12155">
    <property type="entry name" value="SCHLAFEN"/>
    <property type="match status" value="1"/>
</dbReference>
<proteinExistence type="predicted"/>
<comment type="caution">
    <text evidence="2">The sequence shown here is derived from an EMBL/GenBank/DDBJ whole genome shotgun (WGS) entry which is preliminary data.</text>
</comment>
<dbReference type="Proteomes" id="UP001177023">
    <property type="component" value="Unassembled WGS sequence"/>
</dbReference>
<dbReference type="InterPro" id="IPR029684">
    <property type="entry name" value="Schlafen"/>
</dbReference>
<dbReference type="Pfam" id="PF04326">
    <property type="entry name" value="SLFN_AlbA_2"/>
    <property type="match status" value="1"/>
</dbReference>
<dbReference type="InterPro" id="IPR007421">
    <property type="entry name" value="Schlafen_AlbA_2_dom"/>
</dbReference>
<keyword evidence="4" id="KW-1185">Reference proteome</keyword>
<reference evidence="2" key="1">
    <citation type="submission" date="2023-06" db="EMBL/GenBank/DDBJ databases">
        <authorList>
            <person name="Delattre M."/>
        </authorList>
    </citation>
    <scope>NUCLEOTIDE SEQUENCE</scope>
    <source>
        <strain evidence="2">AF72</strain>
    </source>
</reference>
<protein>
    <recommendedName>
        <fullName evidence="1">Schlafen AlbA-2 domain-containing protein</fullName>
    </recommendedName>
</protein>
<feature type="domain" description="Schlafen AlbA-2" evidence="1">
    <location>
        <begin position="46"/>
        <end position="195"/>
    </location>
</feature>
<feature type="non-terminal residue" evidence="2">
    <location>
        <position position="1"/>
    </location>
</feature>
<gene>
    <name evidence="3" type="ORF">MSPICULIGERA_LOCUS10144</name>
    <name evidence="2" type="ORF">MSPICULIGERA_LOCUS6618</name>
</gene>
<evidence type="ECO:0000313" key="2">
    <source>
        <dbReference type="EMBL" id="CAJ0568091.1"/>
    </source>
</evidence>
<accession>A0AA36FZU3</accession>
<sequence>MWRPKPVIRDAKCSLLHENRVTEFKMHTTVSIDELPHHCEMIDKGKVVRTRQPLSKTICAFLNTAGGKIYVGIDDKGFFRGTLMNGMLLDHLLLSLDATMKRFNPRPADGAITVEIFPVVPATGRFSDDELRNMEILPYPEQTVHILHGSCKPCRDALHLGASTVIVLIHVKKLDDCIYSNEEGLTYERTHGGNRLLTVDKLRQRLQARLGDEGFGAIDQALAYKGDQLKIVA</sequence>